<evidence type="ECO:0000313" key="5">
    <source>
        <dbReference type="Proteomes" id="UP000547674"/>
    </source>
</evidence>
<dbReference type="Gene3D" id="3.40.250.10">
    <property type="entry name" value="Rhodanese-like domain"/>
    <property type="match status" value="3"/>
</dbReference>
<dbReference type="PROSITE" id="PS50206">
    <property type="entry name" value="RHODANESE_3"/>
    <property type="match status" value="3"/>
</dbReference>
<sequence>MSPAAWTIKQVRFAPAPSRALRVLALLVSMLSVSATAVAQVNWDAWRPKEERVVHYPDILVTAAWVQENQSRITLIDTRDVNAYKVAHLPGALPFPFSRTPPRPSISEVQDELGRLGLTGKETVVLYGGDALPLGDAFWVLEFAGQAEVKVLNGGVSAWEEAGGGLSKIKQDLKATRYQATGRPELHSNFEKALESFGRKGTTLLDWRTPEEWAGGHIPHSLPFPLEELQDEGGLLKSGPDMRKFFSQWGPRVHEFVDLKDHVIVCGSGPPRSVPVHPYLGARIAGIDTVSYYPHGTSEWKSHPEAPLTRLIDATEVRRRIDASWEGGKVPDLPPANLIVLDLRGRRDYEVGHIQGAVWIPPHRFQEDFPALLREHWPGVNPQQTPVIFYCYGKTCTRSRNCSTWAGQFGFTELLWFKDGTEGWKQAGEKLVRAAGAP</sequence>
<dbReference type="Pfam" id="PF00581">
    <property type="entry name" value="Rhodanese"/>
    <property type="match status" value="3"/>
</dbReference>
<feature type="signal peptide" evidence="2">
    <location>
        <begin position="1"/>
        <end position="39"/>
    </location>
</feature>
<feature type="domain" description="Rhodanese" evidence="3">
    <location>
        <begin position="198"/>
        <end position="309"/>
    </location>
</feature>
<evidence type="ECO:0000256" key="2">
    <source>
        <dbReference type="SAM" id="SignalP"/>
    </source>
</evidence>
<protein>
    <recommendedName>
        <fullName evidence="3">Rhodanese domain-containing protein</fullName>
    </recommendedName>
</protein>
<accession>A0A7Y2E8I9</accession>
<name>A0A7Y2E8I9_UNCEI</name>
<dbReference type="InterPro" id="IPR051126">
    <property type="entry name" value="Thiosulfate_sulfurtransferase"/>
</dbReference>
<dbReference type="InterPro" id="IPR001763">
    <property type="entry name" value="Rhodanese-like_dom"/>
</dbReference>
<evidence type="ECO:0000313" key="4">
    <source>
        <dbReference type="EMBL" id="NNF07184.1"/>
    </source>
</evidence>
<organism evidence="4 5">
    <name type="scientific">Eiseniibacteriota bacterium</name>
    <dbReference type="NCBI Taxonomy" id="2212470"/>
    <lineage>
        <taxon>Bacteria</taxon>
        <taxon>Candidatus Eiseniibacteriota</taxon>
    </lineage>
</organism>
<dbReference type="AlphaFoldDB" id="A0A7Y2E8I9"/>
<evidence type="ECO:0000259" key="3">
    <source>
        <dbReference type="PROSITE" id="PS50206"/>
    </source>
</evidence>
<feature type="chain" id="PRO_5030512003" description="Rhodanese domain-containing protein" evidence="2">
    <location>
        <begin position="40"/>
        <end position="438"/>
    </location>
</feature>
<dbReference type="InterPro" id="IPR036873">
    <property type="entry name" value="Rhodanese-like_dom_sf"/>
</dbReference>
<feature type="domain" description="Rhodanese" evidence="3">
    <location>
        <begin position="69"/>
        <end position="168"/>
    </location>
</feature>
<gene>
    <name evidence="4" type="ORF">HKN21_10525</name>
</gene>
<comment type="caution">
    <text evidence="4">The sequence shown here is derived from an EMBL/GenBank/DDBJ whole genome shotgun (WGS) entry which is preliminary data.</text>
</comment>
<reference evidence="4 5" key="1">
    <citation type="submission" date="2020-03" db="EMBL/GenBank/DDBJ databases">
        <title>Metabolic flexibility allows generalist bacteria to become dominant in a frequently disturbed ecosystem.</title>
        <authorList>
            <person name="Chen Y.-J."/>
            <person name="Leung P.M."/>
            <person name="Bay S.K."/>
            <person name="Hugenholtz P."/>
            <person name="Kessler A.J."/>
            <person name="Shelley G."/>
            <person name="Waite D.W."/>
            <person name="Cook P.L."/>
            <person name="Greening C."/>
        </authorList>
    </citation>
    <scope>NUCLEOTIDE SEQUENCE [LARGE SCALE GENOMIC DNA]</scope>
    <source>
        <strain evidence="4">SS_bin_28</strain>
    </source>
</reference>
<dbReference type="EMBL" id="JABDJR010000423">
    <property type="protein sequence ID" value="NNF07184.1"/>
    <property type="molecule type" value="Genomic_DNA"/>
</dbReference>
<dbReference type="CDD" id="cd00158">
    <property type="entry name" value="RHOD"/>
    <property type="match status" value="1"/>
</dbReference>
<keyword evidence="2" id="KW-0732">Signal</keyword>
<proteinExistence type="predicted"/>
<dbReference type="PANTHER" id="PTHR43855:SF1">
    <property type="entry name" value="THIOSULFATE SULFURTRANSFERASE"/>
    <property type="match status" value="1"/>
</dbReference>
<dbReference type="Proteomes" id="UP000547674">
    <property type="component" value="Unassembled WGS sequence"/>
</dbReference>
<dbReference type="PANTHER" id="PTHR43855">
    <property type="entry name" value="THIOSULFATE SULFURTRANSFERASE"/>
    <property type="match status" value="1"/>
</dbReference>
<evidence type="ECO:0000256" key="1">
    <source>
        <dbReference type="ARBA" id="ARBA00022737"/>
    </source>
</evidence>
<feature type="domain" description="Rhodanese" evidence="3">
    <location>
        <begin position="334"/>
        <end position="433"/>
    </location>
</feature>
<dbReference type="SMART" id="SM00450">
    <property type="entry name" value="RHOD"/>
    <property type="match status" value="3"/>
</dbReference>
<keyword evidence="1" id="KW-0677">Repeat</keyword>
<dbReference type="SUPFAM" id="SSF52821">
    <property type="entry name" value="Rhodanese/Cell cycle control phosphatase"/>
    <property type="match status" value="3"/>
</dbReference>